<dbReference type="Proteomes" id="UP000321595">
    <property type="component" value="Chromosome"/>
</dbReference>
<dbReference type="AlphaFoldDB" id="A0A5B8XWL6"/>
<accession>A0A5B8XWL6</accession>
<dbReference type="OrthoDB" id="5505038at2"/>
<protein>
    <submittedName>
        <fullName evidence="1">Uncharacterized protein</fullName>
    </submittedName>
</protein>
<organism evidence="1 2">
    <name type="scientific">Microvenator marinus</name>
    <dbReference type="NCBI Taxonomy" id="2600177"/>
    <lineage>
        <taxon>Bacteria</taxon>
        <taxon>Deltaproteobacteria</taxon>
        <taxon>Bradymonadales</taxon>
        <taxon>Microvenatoraceae</taxon>
        <taxon>Microvenator</taxon>
    </lineage>
</organism>
<proteinExistence type="predicted"/>
<sequence>MTVPVNVGVGPALFTLTGPVADDQFWHYGLRLDVFAALSPELIRENLHRVPRQYRSMAKGIKTEVRYSPLWFLPESLIISPSDTTDIYGVNFKPIDLGITLNESPRLSVSAGLLLSYAYISSETLESPTHFLRPGLGLSAELEFPIADAFRVSVGWQSSLYPPQTVGGPVFEWGDLDESIWHIGQAFLLLHFRFPYTTSL</sequence>
<reference evidence="1 2" key="1">
    <citation type="submission" date="2019-08" db="EMBL/GenBank/DDBJ databases">
        <authorList>
            <person name="Liang Q."/>
        </authorList>
    </citation>
    <scope>NUCLEOTIDE SEQUENCE [LARGE SCALE GENOMIC DNA]</scope>
    <source>
        <strain evidence="1 2">V1718</strain>
    </source>
</reference>
<keyword evidence="2" id="KW-1185">Reference proteome</keyword>
<gene>
    <name evidence="1" type="ORF">FRD01_08195</name>
</gene>
<dbReference type="EMBL" id="CP042467">
    <property type="protein sequence ID" value="QED30312.1"/>
    <property type="molecule type" value="Genomic_DNA"/>
</dbReference>
<evidence type="ECO:0000313" key="2">
    <source>
        <dbReference type="Proteomes" id="UP000321595"/>
    </source>
</evidence>
<dbReference type="KEGG" id="bbae:FRD01_08195"/>
<evidence type="ECO:0000313" key="1">
    <source>
        <dbReference type="EMBL" id="QED30312.1"/>
    </source>
</evidence>
<name>A0A5B8XWL6_9DELT</name>